<dbReference type="EMBL" id="JACHEN010000006">
    <property type="protein sequence ID" value="MBB6215200.1"/>
    <property type="molecule type" value="Genomic_DNA"/>
</dbReference>
<evidence type="ECO:0000313" key="2">
    <source>
        <dbReference type="EMBL" id="MBB6215200.1"/>
    </source>
</evidence>
<name>A0A841KT43_9FIRM</name>
<gene>
    <name evidence="2" type="ORF">HNQ80_001289</name>
</gene>
<keyword evidence="1" id="KW-0472">Membrane</keyword>
<feature type="transmembrane region" description="Helical" evidence="1">
    <location>
        <begin position="7"/>
        <end position="29"/>
    </location>
</feature>
<comment type="caution">
    <text evidence="2">The sequence shown here is derived from an EMBL/GenBank/DDBJ whole genome shotgun (WGS) entry which is preliminary data.</text>
</comment>
<proteinExistence type="predicted"/>
<reference evidence="2 3" key="1">
    <citation type="submission" date="2020-08" db="EMBL/GenBank/DDBJ databases">
        <title>Genomic Encyclopedia of Type Strains, Phase IV (KMG-IV): sequencing the most valuable type-strain genomes for metagenomic binning, comparative biology and taxonomic classification.</title>
        <authorList>
            <person name="Goeker M."/>
        </authorList>
    </citation>
    <scope>NUCLEOTIDE SEQUENCE [LARGE SCALE GENOMIC DNA]</scope>
    <source>
        <strain evidence="2 3">DSM 103526</strain>
    </source>
</reference>
<protein>
    <submittedName>
        <fullName evidence="2">Uncharacterized protein</fullName>
    </submittedName>
</protein>
<evidence type="ECO:0000256" key="1">
    <source>
        <dbReference type="SAM" id="Phobius"/>
    </source>
</evidence>
<dbReference type="AlphaFoldDB" id="A0A841KT43"/>
<keyword evidence="1" id="KW-0812">Transmembrane</keyword>
<dbReference type="Proteomes" id="UP000579281">
    <property type="component" value="Unassembled WGS sequence"/>
</dbReference>
<feature type="transmembrane region" description="Helical" evidence="1">
    <location>
        <begin position="35"/>
        <end position="55"/>
    </location>
</feature>
<evidence type="ECO:0000313" key="3">
    <source>
        <dbReference type="Proteomes" id="UP000579281"/>
    </source>
</evidence>
<organism evidence="2 3">
    <name type="scientific">Anaerosolibacter carboniphilus</name>
    <dbReference type="NCBI Taxonomy" id="1417629"/>
    <lineage>
        <taxon>Bacteria</taxon>
        <taxon>Bacillati</taxon>
        <taxon>Bacillota</taxon>
        <taxon>Clostridia</taxon>
        <taxon>Peptostreptococcales</taxon>
        <taxon>Thermotaleaceae</taxon>
        <taxon>Anaerosolibacter</taxon>
    </lineage>
</organism>
<keyword evidence="1" id="KW-1133">Transmembrane helix</keyword>
<sequence length="68" mass="7109">MEYSKSYYAGVGLAIGIGAAANLIFILSIVIGNGFLIPLVGVGAVPGLYLAYRWIEKGNESSKESSKA</sequence>
<accession>A0A841KT43</accession>
<dbReference type="RefSeq" id="WP_184309284.1">
    <property type="nucleotide sequence ID" value="NZ_JACHEN010000006.1"/>
</dbReference>
<keyword evidence="3" id="KW-1185">Reference proteome</keyword>